<protein>
    <submittedName>
        <fullName evidence="1">Uncharacterized protein</fullName>
    </submittedName>
</protein>
<dbReference type="EMBL" id="PCTC01000057">
    <property type="protein sequence ID" value="PIP63392.1"/>
    <property type="molecule type" value="Genomic_DNA"/>
</dbReference>
<organism evidence="1 2">
    <name type="scientific">Candidatus Roizmanbacteria bacterium CG22_combo_CG10-13_8_21_14_all_34_12</name>
    <dbReference type="NCBI Taxonomy" id="1974860"/>
    <lineage>
        <taxon>Bacteria</taxon>
        <taxon>Candidatus Roizmaniibacteriota</taxon>
    </lineage>
</organism>
<dbReference type="Proteomes" id="UP000229699">
    <property type="component" value="Unassembled WGS sequence"/>
</dbReference>
<name>A0A2H0C0H2_9BACT</name>
<proteinExistence type="predicted"/>
<reference evidence="1 2" key="1">
    <citation type="submission" date="2017-09" db="EMBL/GenBank/DDBJ databases">
        <title>Depth-based differentiation of microbial function through sediment-hosted aquifers and enrichment of novel symbionts in the deep terrestrial subsurface.</title>
        <authorList>
            <person name="Probst A.J."/>
            <person name="Ladd B."/>
            <person name="Jarett J.K."/>
            <person name="Geller-Mcgrath D.E."/>
            <person name="Sieber C.M."/>
            <person name="Emerson J.B."/>
            <person name="Anantharaman K."/>
            <person name="Thomas B.C."/>
            <person name="Malmstrom R."/>
            <person name="Stieglmeier M."/>
            <person name="Klingl A."/>
            <person name="Woyke T."/>
            <person name="Ryan C.M."/>
            <person name="Banfield J.F."/>
        </authorList>
    </citation>
    <scope>NUCLEOTIDE SEQUENCE [LARGE SCALE GENOMIC DNA]</scope>
    <source>
        <strain evidence="1">CG22_combo_CG10-13_8_21_14_all_34_12</strain>
    </source>
</reference>
<gene>
    <name evidence="1" type="ORF">COW97_02665</name>
</gene>
<evidence type="ECO:0000313" key="1">
    <source>
        <dbReference type="EMBL" id="PIP63392.1"/>
    </source>
</evidence>
<sequence length="90" mass="10596">MAQHISIINSKLNNLKAFQKVNNSFQQKANVGLWCISGSLKFEELRSVEYKINEHDRVFITYRTINNIKEMFELHYDTKTNTILDIFLVS</sequence>
<accession>A0A2H0C0H2</accession>
<evidence type="ECO:0000313" key="2">
    <source>
        <dbReference type="Proteomes" id="UP000229699"/>
    </source>
</evidence>
<dbReference type="AlphaFoldDB" id="A0A2H0C0H2"/>
<comment type="caution">
    <text evidence="1">The sequence shown here is derived from an EMBL/GenBank/DDBJ whole genome shotgun (WGS) entry which is preliminary data.</text>
</comment>